<dbReference type="PANTHER" id="PTHR47506:SF1">
    <property type="entry name" value="HTH-TYPE TRANSCRIPTIONAL REGULATOR YJDC"/>
    <property type="match status" value="1"/>
</dbReference>
<evidence type="ECO:0000313" key="6">
    <source>
        <dbReference type="EMBL" id="SFI39829.1"/>
    </source>
</evidence>
<evidence type="ECO:0000313" key="7">
    <source>
        <dbReference type="Proteomes" id="UP000199518"/>
    </source>
</evidence>
<evidence type="ECO:0000256" key="3">
    <source>
        <dbReference type="ARBA" id="ARBA00023163"/>
    </source>
</evidence>
<dbReference type="Proteomes" id="UP000199518">
    <property type="component" value="Unassembled WGS sequence"/>
</dbReference>
<reference evidence="7" key="1">
    <citation type="submission" date="2016-10" db="EMBL/GenBank/DDBJ databases">
        <authorList>
            <person name="Varghese N."/>
            <person name="Submissions S."/>
        </authorList>
    </citation>
    <scope>NUCLEOTIDE SEQUENCE [LARGE SCALE GENOMIC DNA]</scope>
    <source>
        <strain evidence="7">DSM 26348</strain>
    </source>
</reference>
<evidence type="ECO:0000256" key="1">
    <source>
        <dbReference type="ARBA" id="ARBA00023015"/>
    </source>
</evidence>
<dbReference type="InterPro" id="IPR001647">
    <property type="entry name" value="HTH_TetR"/>
</dbReference>
<name>A0A1I3HW51_9PLAN</name>
<keyword evidence="1" id="KW-0805">Transcription regulation</keyword>
<keyword evidence="7" id="KW-1185">Reference proteome</keyword>
<dbReference type="PROSITE" id="PS50977">
    <property type="entry name" value="HTH_TETR_2"/>
    <property type="match status" value="1"/>
</dbReference>
<organism evidence="6 7">
    <name type="scientific">Planctomicrobium piriforme</name>
    <dbReference type="NCBI Taxonomy" id="1576369"/>
    <lineage>
        <taxon>Bacteria</taxon>
        <taxon>Pseudomonadati</taxon>
        <taxon>Planctomycetota</taxon>
        <taxon>Planctomycetia</taxon>
        <taxon>Planctomycetales</taxon>
        <taxon>Planctomycetaceae</taxon>
        <taxon>Planctomicrobium</taxon>
    </lineage>
</organism>
<protein>
    <submittedName>
        <fullName evidence="6">DNA-binding transcriptional regulator, AcrR family</fullName>
    </submittedName>
</protein>
<dbReference type="SUPFAM" id="SSF48498">
    <property type="entry name" value="Tetracyclin repressor-like, C-terminal domain"/>
    <property type="match status" value="1"/>
</dbReference>
<dbReference type="OrthoDB" id="113732at2"/>
<evidence type="ECO:0000256" key="2">
    <source>
        <dbReference type="ARBA" id="ARBA00023125"/>
    </source>
</evidence>
<dbReference type="InterPro" id="IPR009057">
    <property type="entry name" value="Homeodomain-like_sf"/>
</dbReference>
<dbReference type="SUPFAM" id="SSF46689">
    <property type="entry name" value="Homeodomain-like"/>
    <property type="match status" value="1"/>
</dbReference>
<dbReference type="InterPro" id="IPR011075">
    <property type="entry name" value="TetR_C"/>
</dbReference>
<dbReference type="AlphaFoldDB" id="A0A1I3HW51"/>
<dbReference type="InterPro" id="IPR036271">
    <property type="entry name" value="Tet_transcr_reg_TetR-rel_C_sf"/>
</dbReference>
<feature type="domain" description="HTH tetR-type" evidence="5">
    <location>
        <begin position="8"/>
        <end position="68"/>
    </location>
</feature>
<dbReference type="InterPro" id="IPR023772">
    <property type="entry name" value="DNA-bd_HTH_TetR-type_CS"/>
</dbReference>
<feature type="DNA-binding region" description="H-T-H motif" evidence="4">
    <location>
        <begin position="31"/>
        <end position="50"/>
    </location>
</feature>
<evidence type="ECO:0000256" key="4">
    <source>
        <dbReference type="PROSITE-ProRule" id="PRU00335"/>
    </source>
</evidence>
<dbReference type="Pfam" id="PF16925">
    <property type="entry name" value="TetR_C_13"/>
    <property type="match status" value="1"/>
</dbReference>
<dbReference type="Gene3D" id="1.10.357.10">
    <property type="entry name" value="Tetracycline Repressor, domain 2"/>
    <property type="match status" value="1"/>
</dbReference>
<dbReference type="Gene3D" id="1.10.10.60">
    <property type="entry name" value="Homeodomain-like"/>
    <property type="match status" value="1"/>
</dbReference>
<keyword evidence="2 4" id="KW-0238">DNA-binding</keyword>
<dbReference type="EMBL" id="FOQD01000008">
    <property type="protein sequence ID" value="SFI39829.1"/>
    <property type="molecule type" value="Genomic_DNA"/>
</dbReference>
<sequence length="201" mass="21432">MTGGRPRQFDADLALEQAMDVFWRKGYEGATLPDLTAAMGINRPSLYAAFGNKEELFRKAVDKYLSGPAGHLAQALQLPTAREVVAAILKGGLHLVADSSSPRGCMIVQSALVCGDAADPLKQELAARRLSFQQAIEHRFTQALSQGDLPENSDPAALARYVCALSYGLSILAAGGATCEDLQSVIGIALETWPVGVRFEV</sequence>
<dbReference type="Pfam" id="PF00440">
    <property type="entry name" value="TetR_N"/>
    <property type="match status" value="1"/>
</dbReference>
<keyword evidence="3" id="KW-0804">Transcription</keyword>
<evidence type="ECO:0000259" key="5">
    <source>
        <dbReference type="PROSITE" id="PS50977"/>
    </source>
</evidence>
<dbReference type="GO" id="GO:0003677">
    <property type="term" value="F:DNA binding"/>
    <property type="evidence" value="ECO:0007669"/>
    <property type="project" value="UniProtKB-UniRule"/>
</dbReference>
<proteinExistence type="predicted"/>
<dbReference type="PROSITE" id="PS01081">
    <property type="entry name" value="HTH_TETR_1"/>
    <property type="match status" value="1"/>
</dbReference>
<dbReference type="PRINTS" id="PR00455">
    <property type="entry name" value="HTHTETR"/>
</dbReference>
<gene>
    <name evidence="6" type="ORF">SAMN05421753_108212</name>
</gene>
<dbReference type="RefSeq" id="WP_092050550.1">
    <property type="nucleotide sequence ID" value="NZ_FOQD01000008.1"/>
</dbReference>
<accession>A0A1I3HW51</accession>
<dbReference type="PANTHER" id="PTHR47506">
    <property type="entry name" value="TRANSCRIPTIONAL REGULATORY PROTEIN"/>
    <property type="match status" value="1"/>
</dbReference>
<dbReference type="STRING" id="1576369.SAMN05421753_108212"/>